<keyword evidence="3" id="KW-1185">Reference proteome</keyword>
<accession>A0A6M1SY94</accession>
<comment type="caution">
    <text evidence="2">The sequence shown here is derived from an EMBL/GenBank/DDBJ whole genome shotgun (WGS) entry which is preliminary data.</text>
</comment>
<dbReference type="Pfam" id="PF05893">
    <property type="entry name" value="LuxC"/>
    <property type="match status" value="1"/>
</dbReference>
<reference evidence="2 3" key="1">
    <citation type="submission" date="2020-02" db="EMBL/GenBank/DDBJ databases">
        <title>Balneolaceae bacterium YR4-1, complete genome.</title>
        <authorList>
            <person name="Li Y."/>
            <person name="Wu S."/>
        </authorList>
    </citation>
    <scope>NUCLEOTIDE SEQUENCE [LARGE SCALE GENOMIC DNA]</scope>
    <source>
        <strain evidence="2 3">YR4-1</strain>
    </source>
</reference>
<organism evidence="2 3">
    <name type="scientific">Halalkalibaculum roseum</name>
    <dbReference type="NCBI Taxonomy" id="2709311"/>
    <lineage>
        <taxon>Bacteria</taxon>
        <taxon>Pseudomonadati</taxon>
        <taxon>Balneolota</taxon>
        <taxon>Balneolia</taxon>
        <taxon>Balneolales</taxon>
        <taxon>Balneolaceae</taxon>
        <taxon>Halalkalibaculum</taxon>
    </lineage>
</organism>
<dbReference type="Proteomes" id="UP000473278">
    <property type="component" value="Unassembled WGS sequence"/>
</dbReference>
<sequence>MNKIRNDFNNLMGDLQSRIDTLLEVFDNWLSDDNQFLREAIARTVEEEYFAFHDVKYALKTLKETLNRTAIEEWVERSSLSDRNDARGENVLCLHAGNLPLVGFQDALAVLLSGARYTGKISRKDPYLLPTFLNEVKKTGIWSSIDVQWSHRLDDLEDMQNDAILFAGSESSVTGVKQAVEELNLEKKDTRYLIRTAHFSMAYLDKRQEKHMKDLVEAIFRYGGKGCRSVAVVVSPYDLDTIKCELTDYIESFWLENPQFEKPEPKLTQRFAYNKAIERPQAWLDDFLLQEGGLEMDQDFICYWVEGDETKVQELAKRFTGQLQSIYITEPDITIPDHSDKVEYLSDAQRPPIYWKPDGTDILRWLISG</sequence>
<evidence type="ECO:0008006" key="4">
    <source>
        <dbReference type="Google" id="ProtNLM"/>
    </source>
</evidence>
<evidence type="ECO:0000256" key="1">
    <source>
        <dbReference type="ARBA" id="ARBA00022857"/>
    </source>
</evidence>
<dbReference type="EMBL" id="JAALLT010000002">
    <property type="protein sequence ID" value="NGP76134.1"/>
    <property type="molecule type" value="Genomic_DNA"/>
</dbReference>
<evidence type="ECO:0000313" key="2">
    <source>
        <dbReference type="EMBL" id="NGP76134.1"/>
    </source>
</evidence>
<name>A0A6M1SY94_9BACT</name>
<evidence type="ECO:0000313" key="3">
    <source>
        <dbReference type="Proteomes" id="UP000473278"/>
    </source>
</evidence>
<dbReference type="AlphaFoldDB" id="A0A6M1SY94"/>
<dbReference type="GO" id="GO:0008218">
    <property type="term" value="P:bioluminescence"/>
    <property type="evidence" value="ECO:0007669"/>
    <property type="project" value="InterPro"/>
</dbReference>
<keyword evidence="1" id="KW-0521">NADP</keyword>
<proteinExistence type="predicted"/>
<protein>
    <recommendedName>
        <fullName evidence="4">Acyl-CoA reductase</fullName>
    </recommendedName>
</protein>
<dbReference type="GO" id="GO:0003995">
    <property type="term" value="F:acyl-CoA dehydrogenase activity"/>
    <property type="evidence" value="ECO:0007669"/>
    <property type="project" value="InterPro"/>
</dbReference>
<gene>
    <name evidence="2" type="ORF">G3570_05795</name>
</gene>
<dbReference type="RefSeq" id="WP_165140208.1">
    <property type="nucleotide sequence ID" value="NZ_JAALLT010000002.1"/>
</dbReference>
<dbReference type="InterPro" id="IPR008670">
    <property type="entry name" value="CoA_reduct_LuxC"/>
</dbReference>